<evidence type="ECO:0000256" key="1">
    <source>
        <dbReference type="SAM" id="MobiDB-lite"/>
    </source>
</evidence>
<gene>
    <name evidence="2" type="ORF">BSAL_10465</name>
</gene>
<protein>
    <submittedName>
        <fullName evidence="2">Uncharacterized protein</fullName>
    </submittedName>
</protein>
<dbReference type="VEuPathDB" id="TriTrypDB:BSAL_10465"/>
<evidence type="ECO:0000313" key="3">
    <source>
        <dbReference type="Proteomes" id="UP000051952"/>
    </source>
</evidence>
<organism evidence="2 3">
    <name type="scientific">Bodo saltans</name>
    <name type="common">Flagellated protozoan</name>
    <dbReference type="NCBI Taxonomy" id="75058"/>
    <lineage>
        <taxon>Eukaryota</taxon>
        <taxon>Discoba</taxon>
        <taxon>Euglenozoa</taxon>
        <taxon>Kinetoplastea</taxon>
        <taxon>Metakinetoplastina</taxon>
        <taxon>Eubodonida</taxon>
        <taxon>Bodonidae</taxon>
        <taxon>Bodo</taxon>
    </lineage>
</organism>
<reference evidence="3" key="1">
    <citation type="submission" date="2015-09" db="EMBL/GenBank/DDBJ databases">
        <authorList>
            <consortium name="Pathogen Informatics"/>
        </authorList>
    </citation>
    <scope>NUCLEOTIDE SEQUENCE [LARGE SCALE GENOMIC DNA]</scope>
    <source>
        <strain evidence="3">Lake Konstanz</strain>
    </source>
</reference>
<feature type="non-terminal residue" evidence="2">
    <location>
        <position position="232"/>
    </location>
</feature>
<sequence length="232" mass="25872">ERARIQWAWMADSRGDATKKAVQGIDRSLVRPELLDVVRMMSSCTIETQTVEPSYIMRMNNVKMETERHRSIATQIGAPREKSSKAAQVVEADIVRSSQRGLQLYSMEEHAMMSSPGRDGGGGGGGGARDMDSATSPMRHGRMVDVRDERGYLLGEVSDDANLHSQYRPNCDIPYTAYPVFMPDARAQGVANRYGYISLPQQIVPLPPRRRKKFIAPADVPYLYGSHDLVLD</sequence>
<feature type="region of interest" description="Disordered" evidence="1">
    <location>
        <begin position="113"/>
        <end position="136"/>
    </location>
</feature>
<evidence type="ECO:0000313" key="2">
    <source>
        <dbReference type="EMBL" id="CUG87507.1"/>
    </source>
</evidence>
<name>A0A0S4J7N5_BODSA</name>
<feature type="compositionally biased region" description="Gly residues" evidence="1">
    <location>
        <begin position="118"/>
        <end position="128"/>
    </location>
</feature>
<feature type="non-terminal residue" evidence="2">
    <location>
        <position position="1"/>
    </location>
</feature>
<keyword evidence="3" id="KW-1185">Reference proteome</keyword>
<dbReference type="AlphaFoldDB" id="A0A0S4J7N5"/>
<proteinExistence type="predicted"/>
<dbReference type="Proteomes" id="UP000051952">
    <property type="component" value="Unassembled WGS sequence"/>
</dbReference>
<dbReference type="EMBL" id="CYKH01001534">
    <property type="protein sequence ID" value="CUG87507.1"/>
    <property type="molecule type" value="Genomic_DNA"/>
</dbReference>
<accession>A0A0S4J7N5</accession>